<evidence type="ECO:0000256" key="2">
    <source>
        <dbReference type="ARBA" id="ARBA00022980"/>
    </source>
</evidence>
<dbReference type="GO" id="GO:0003735">
    <property type="term" value="F:structural constituent of ribosome"/>
    <property type="evidence" value="ECO:0007669"/>
    <property type="project" value="InterPro"/>
</dbReference>
<keyword evidence="3 5" id="KW-0687">Ribonucleoprotein</keyword>
<gene>
    <name evidence="5" type="primary">rpsI</name>
    <name evidence="7" type="ORF">SAMN05660835_01537</name>
</gene>
<reference evidence="8" key="1">
    <citation type="submission" date="2016-10" db="EMBL/GenBank/DDBJ databases">
        <authorList>
            <person name="Varghese N."/>
            <person name="Submissions S."/>
        </authorList>
    </citation>
    <scope>NUCLEOTIDE SEQUENCE [LARGE SCALE GENOMIC DNA]</scope>
    <source>
        <strain evidence="8">DSM 8415</strain>
    </source>
</reference>
<dbReference type="InterPro" id="IPR023035">
    <property type="entry name" value="Ribosomal_uS9_bac/plastid"/>
</dbReference>
<dbReference type="FunFam" id="3.30.230.10:FF:000001">
    <property type="entry name" value="30S ribosomal protein S9"/>
    <property type="match status" value="1"/>
</dbReference>
<dbReference type="Pfam" id="PF00380">
    <property type="entry name" value="Ribosomal_S9"/>
    <property type="match status" value="1"/>
</dbReference>
<dbReference type="InterPro" id="IPR014721">
    <property type="entry name" value="Ribsml_uS5_D2-typ_fold_subgr"/>
</dbReference>
<accession>A0A1G6QC56</accession>
<evidence type="ECO:0000313" key="7">
    <source>
        <dbReference type="EMBL" id="SDC89255.1"/>
    </source>
</evidence>
<evidence type="ECO:0000256" key="4">
    <source>
        <dbReference type="ARBA" id="ARBA00035259"/>
    </source>
</evidence>
<evidence type="ECO:0000256" key="6">
    <source>
        <dbReference type="RuleBase" id="RU003815"/>
    </source>
</evidence>
<evidence type="ECO:0000256" key="3">
    <source>
        <dbReference type="ARBA" id="ARBA00023274"/>
    </source>
</evidence>
<keyword evidence="2 5" id="KW-0689">Ribosomal protein</keyword>
<dbReference type="InterPro" id="IPR020574">
    <property type="entry name" value="Ribosomal_uS9_CS"/>
</dbReference>
<organism evidence="7 8">
    <name type="scientific">Desulfurella multipotens</name>
    <dbReference type="NCBI Taxonomy" id="79269"/>
    <lineage>
        <taxon>Bacteria</taxon>
        <taxon>Pseudomonadati</taxon>
        <taxon>Campylobacterota</taxon>
        <taxon>Desulfurellia</taxon>
        <taxon>Desulfurellales</taxon>
        <taxon>Desulfurellaceae</taxon>
        <taxon>Desulfurella</taxon>
    </lineage>
</organism>
<dbReference type="PANTHER" id="PTHR21569:SF1">
    <property type="entry name" value="SMALL RIBOSOMAL SUBUNIT PROTEIN US9M"/>
    <property type="match status" value="1"/>
</dbReference>
<sequence length="129" mass="14612">MDRYYATGKRKTAVSKVWLKEGSGIIRINGKSLDEYFGGLNSLKLIIEQPFKVTGYESKLDCDCQVLGGGLSAQAQAIRHGISRALVMFDPQARNILKPLGFLTRDQRSVERKKYGLKKARKSFQWSKR</sequence>
<protein>
    <recommendedName>
        <fullName evidence="4 5">Small ribosomal subunit protein uS9</fullName>
    </recommendedName>
</protein>
<evidence type="ECO:0000313" key="8">
    <source>
        <dbReference type="Proteomes" id="UP000199411"/>
    </source>
</evidence>
<dbReference type="PROSITE" id="PS00360">
    <property type="entry name" value="RIBOSOMAL_S9"/>
    <property type="match status" value="1"/>
</dbReference>
<dbReference type="AlphaFoldDB" id="A0A1G6QC56"/>
<dbReference type="Proteomes" id="UP000199411">
    <property type="component" value="Unassembled WGS sequence"/>
</dbReference>
<dbReference type="Gene3D" id="3.30.230.10">
    <property type="match status" value="1"/>
</dbReference>
<proteinExistence type="inferred from homology"/>
<dbReference type="OrthoDB" id="9803965at2"/>
<dbReference type="NCBIfam" id="NF001099">
    <property type="entry name" value="PRK00132.1"/>
    <property type="match status" value="1"/>
</dbReference>
<dbReference type="RefSeq" id="WP_025391421.1">
    <property type="nucleotide sequence ID" value="NZ_FMYU01000011.1"/>
</dbReference>
<keyword evidence="8" id="KW-1185">Reference proteome</keyword>
<dbReference type="EMBL" id="FMYU01000011">
    <property type="protein sequence ID" value="SDC89255.1"/>
    <property type="molecule type" value="Genomic_DNA"/>
</dbReference>
<comment type="similarity">
    <text evidence="1 5 6">Belongs to the universal ribosomal protein uS9 family.</text>
</comment>
<evidence type="ECO:0000256" key="5">
    <source>
        <dbReference type="HAMAP-Rule" id="MF_00532"/>
    </source>
</evidence>
<name>A0A1G6QC56_9BACT</name>
<dbReference type="SUPFAM" id="SSF54211">
    <property type="entry name" value="Ribosomal protein S5 domain 2-like"/>
    <property type="match status" value="1"/>
</dbReference>
<dbReference type="HAMAP" id="MF_00532_B">
    <property type="entry name" value="Ribosomal_uS9_B"/>
    <property type="match status" value="1"/>
</dbReference>
<dbReference type="PANTHER" id="PTHR21569">
    <property type="entry name" value="RIBOSOMAL PROTEIN S9"/>
    <property type="match status" value="1"/>
</dbReference>
<evidence type="ECO:0000256" key="1">
    <source>
        <dbReference type="ARBA" id="ARBA00005251"/>
    </source>
</evidence>
<dbReference type="GO" id="GO:0003723">
    <property type="term" value="F:RNA binding"/>
    <property type="evidence" value="ECO:0007669"/>
    <property type="project" value="TreeGrafter"/>
</dbReference>
<dbReference type="GO" id="GO:0022627">
    <property type="term" value="C:cytosolic small ribosomal subunit"/>
    <property type="evidence" value="ECO:0007669"/>
    <property type="project" value="TreeGrafter"/>
</dbReference>
<dbReference type="InterPro" id="IPR020568">
    <property type="entry name" value="Ribosomal_Su5_D2-typ_SF"/>
</dbReference>
<dbReference type="InterPro" id="IPR000754">
    <property type="entry name" value="Ribosomal_uS9"/>
</dbReference>
<dbReference type="GO" id="GO:0006412">
    <property type="term" value="P:translation"/>
    <property type="evidence" value="ECO:0007669"/>
    <property type="project" value="UniProtKB-UniRule"/>
</dbReference>